<dbReference type="Gene3D" id="3.80.10.10">
    <property type="entry name" value="Ribonuclease Inhibitor"/>
    <property type="match status" value="1"/>
</dbReference>
<dbReference type="Proteomes" id="UP001291926">
    <property type="component" value="Unassembled WGS sequence"/>
</dbReference>
<dbReference type="PANTHER" id="PTHR31900">
    <property type="entry name" value="F-BOX/RNI SUPERFAMILY PROTEIN-RELATED"/>
    <property type="match status" value="1"/>
</dbReference>
<feature type="compositionally biased region" description="Basic residues" evidence="1">
    <location>
        <begin position="1"/>
        <end position="11"/>
    </location>
</feature>
<name>A0ABR0DD38_9LAMI</name>
<evidence type="ECO:0000256" key="1">
    <source>
        <dbReference type="SAM" id="MobiDB-lite"/>
    </source>
</evidence>
<feature type="compositionally biased region" description="Polar residues" evidence="1">
    <location>
        <begin position="13"/>
        <end position="26"/>
    </location>
</feature>
<accession>A0ABR0DD38</accession>
<protein>
    <recommendedName>
        <fullName evidence="2">F-box domain-containing protein</fullName>
    </recommendedName>
</protein>
<dbReference type="InterPro" id="IPR050232">
    <property type="entry name" value="FBL13/AtMIF1-like"/>
</dbReference>
<dbReference type="InterPro" id="IPR036047">
    <property type="entry name" value="F-box-like_dom_sf"/>
</dbReference>
<dbReference type="CDD" id="cd22160">
    <property type="entry name" value="F-box_AtFBL13-like"/>
    <property type="match status" value="1"/>
</dbReference>
<dbReference type="SMART" id="SM00579">
    <property type="entry name" value="FBD"/>
    <property type="match status" value="1"/>
</dbReference>
<dbReference type="InterPro" id="IPR053781">
    <property type="entry name" value="F-box_AtFBL13-like"/>
</dbReference>
<dbReference type="PROSITE" id="PS50181">
    <property type="entry name" value="FBOX"/>
    <property type="match status" value="1"/>
</dbReference>
<proteinExistence type="predicted"/>
<dbReference type="SUPFAM" id="SSF81383">
    <property type="entry name" value="F-box domain"/>
    <property type="match status" value="1"/>
</dbReference>
<dbReference type="Pfam" id="PF00646">
    <property type="entry name" value="F-box"/>
    <property type="match status" value="1"/>
</dbReference>
<reference evidence="3 4" key="1">
    <citation type="journal article" date="2023" name="bioRxiv">
        <title>Genome report: Whole genome sequence and annotation of Penstemon davidsonii.</title>
        <authorList>
            <person name="Ostevik K.L."/>
            <person name="Alabady M."/>
            <person name="Zhang M."/>
            <person name="Rausher M.D."/>
        </authorList>
    </citation>
    <scope>NUCLEOTIDE SEQUENCE [LARGE SCALE GENOMIC DNA]</scope>
    <source>
        <strain evidence="3">DNT005</strain>
        <tissue evidence="3">Whole leaf</tissue>
    </source>
</reference>
<feature type="domain" description="F-box" evidence="2">
    <location>
        <begin position="31"/>
        <end position="79"/>
    </location>
</feature>
<evidence type="ECO:0000313" key="3">
    <source>
        <dbReference type="EMBL" id="KAK4486880.1"/>
    </source>
</evidence>
<evidence type="ECO:0000259" key="2">
    <source>
        <dbReference type="PROSITE" id="PS50181"/>
    </source>
</evidence>
<comment type="caution">
    <text evidence="3">The sequence shown here is derived from an EMBL/GenBank/DDBJ whole genome shotgun (WGS) entry which is preliminary data.</text>
</comment>
<keyword evidence="4" id="KW-1185">Reference proteome</keyword>
<gene>
    <name evidence="3" type="ORF">RD792_006188</name>
</gene>
<dbReference type="InterPro" id="IPR032675">
    <property type="entry name" value="LRR_dom_sf"/>
</dbReference>
<dbReference type="PANTHER" id="PTHR31900:SF32">
    <property type="entry name" value="F-BOX_RNI_FBD-LIKE DOMAIN PROTEIN"/>
    <property type="match status" value="1"/>
</dbReference>
<dbReference type="Pfam" id="PF08387">
    <property type="entry name" value="FBD"/>
    <property type="match status" value="1"/>
</dbReference>
<dbReference type="SUPFAM" id="SSF52047">
    <property type="entry name" value="RNI-like"/>
    <property type="match status" value="1"/>
</dbReference>
<evidence type="ECO:0000313" key="4">
    <source>
        <dbReference type="Proteomes" id="UP001291926"/>
    </source>
</evidence>
<organism evidence="3 4">
    <name type="scientific">Penstemon davidsonii</name>
    <dbReference type="NCBI Taxonomy" id="160366"/>
    <lineage>
        <taxon>Eukaryota</taxon>
        <taxon>Viridiplantae</taxon>
        <taxon>Streptophyta</taxon>
        <taxon>Embryophyta</taxon>
        <taxon>Tracheophyta</taxon>
        <taxon>Spermatophyta</taxon>
        <taxon>Magnoliopsida</taxon>
        <taxon>eudicotyledons</taxon>
        <taxon>Gunneridae</taxon>
        <taxon>Pentapetalae</taxon>
        <taxon>asterids</taxon>
        <taxon>lamiids</taxon>
        <taxon>Lamiales</taxon>
        <taxon>Plantaginaceae</taxon>
        <taxon>Cheloneae</taxon>
        <taxon>Penstemon</taxon>
    </lineage>
</organism>
<dbReference type="InterPro" id="IPR006566">
    <property type="entry name" value="FBD"/>
</dbReference>
<dbReference type="InterPro" id="IPR001810">
    <property type="entry name" value="F-box_dom"/>
</dbReference>
<dbReference type="SMART" id="SM00256">
    <property type="entry name" value="FBOX"/>
    <property type="match status" value="1"/>
</dbReference>
<feature type="region of interest" description="Disordered" evidence="1">
    <location>
        <begin position="1"/>
        <end position="33"/>
    </location>
</feature>
<dbReference type="EMBL" id="JAYDYQ010002152">
    <property type="protein sequence ID" value="KAK4486880.1"/>
    <property type="molecule type" value="Genomic_DNA"/>
</dbReference>
<sequence length="523" mass="59946">METRSSKRKKILNASTKRPKISSSPNDRGEEDRISDLPDEILHQMLLLLPIKSIAKTSILSKRWKNLWYSFPDLDFTTVNTIANSSIAMTSKNMRKKERFYVLKGSEYVDQILTLIDKHSDIRVLKFRAFLSFSRLNHLVRNAVKHNVQELDIEVSTSDYFNFPRSVITSRSLRVLRLKSWHPGFRLPPLETMRDGFKLLSSLSLSRAILHDQPSLIDLFTNSSFPLLKKLHLEALFGLKQLTITCPVLEDLSLESCFQLLELEICVGRLRKLKVLSCFDAYSVRSRVKIDAPKLEILLWSYNAVTEESVLKNLNVLNVALVGFFLLHEDLSEVKSQSVSNFLLGISNCRSLTLDRQCIEILSKNNKFAGVSLCPFNKLNSLEFSTGFNKHNNSGLASIFRSSPAIHTITINIIGDNSPERRQWNKELWELPNSGEEKYWESQIQNLKSFLHHLKVVKIHGFTECANDVTLVKFLLKHGKVLQELFLFTCSLSKPRESLLREKIKSQIMGFSRASSKAKIVFE</sequence>